<dbReference type="Proteomes" id="UP000821866">
    <property type="component" value="Chromosome 8"/>
</dbReference>
<dbReference type="CDD" id="cd06366">
    <property type="entry name" value="PBP1_GABAb_receptor"/>
    <property type="match status" value="1"/>
</dbReference>
<evidence type="ECO:0000256" key="6">
    <source>
        <dbReference type="ARBA" id="ARBA00023170"/>
    </source>
</evidence>
<gene>
    <name evidence="12" type="ORF">HPB51_010394</name>
</gene>
<keyword evidence="4" id="KW-0297">G-protein coupled receptor</keyword>
<dbReference type="Gene3D" id="3.40.50.2300">
    <property type="match status" value="4"/>
</dbReference>
<dbReference type="SUPFAM" id="SSF53822">
    <property type="entry name" value="Periplasmic binding protein-like I"/>
    <property type="match status" value="1"/>
</dbReference>
<comment type="caution">
    <text evidence="12">The sequence shown here is derived from an EMBL/GenBank/DDBJ whole genome shotgun (WGS) entry which is preliminary data.</text>
</comment>
<protein>
    <recommendedName>
        <fullName evidence="11">Receptor ligand binding region domain-containing protein</fullName>
    </recommendedName>
</protein>
<evidence type="ECO:0000256" key="4">
    <source>
        <dbReference type="ARBA" id="ARBA00023040"/>
    </source>
</evidence>
<sequence length="950" mass="108220">MRSSSWCLWILVAFLSARSPPGECRYVSIGDPNQQENCYKRGVEQPEPAPRIMYVNGRAHNIVVETSPRPTHRLVTHMFYIMVTELLGYRDVDIVTTSSIDPESSLQRLTGCVDLNGCNVSDDYVPETMINLELWMGPSFDIKPWLRTDRITDIGPLGPLGRYGWYVSKQMAQEYWIKYNVVLDHWRSYRSVNMTSQLDLLEDDKLQDHLSRGGYLCNFTGCRNGVYRSPLCDPHRDGRGVPCATLIADFPESTYALLKHQIETLKLRVNVVWIGKHLNSYVSKLLERRQAVIFFNWRPNDIRNGQYTVAALCKRTIDRKPWRFVQVAWTKLKDTAPDVYSLVEKMTFTQQEYGKLLESYQSKRQQHKSFHQIACSFLHDNEALLHQFSVRVADKPMLHIGGIFPISGIYNRVGGVLTAARMAIDSINRNENILKDFKLEILEGDGQCAQDVVMKRYINYVTNSTYKSLIGILGPACTETLEPIVGVAQHYNTPIISYSAEGALFSKREKYPYFFRTIPENHIYRFVYLKLLQALQWRRLAALTEDGHKYSEYLNLLHDDMQKLGLNFVTNRKFPHDHGTHNGTHRSQDMSQYLADLKSRNARIIIGGFDEDAARAIMCEAYRQGMTGRDGYQWFLPTWLSQQEQRHREWYNTEYYNQHFNESVNCTIGEMKVAIDGYMSLHPKAYADDNATMQDNKTVASWKATYKQIAIGQLHNALFTRLQRKEGRVRRSKKATTALVSSPLSIFVLVSYCAGKEDSEYGGYAYDAVWVFALAVDALFKMNHSYTSSIHEDATFKELIRLINATDFHGVSGHVRFYRSSRLTDVIIRQWVNGSQHHVGTYSPGVGDEGDRLALGPSESLSAIHWPAGRNEGDGGEDPVLCPLEGLRRLLNTSCDLAIVVANVIGLGLFALLMISGCVVFKRRYANLFAALALRPIRASTTFSVGISAC</sequence>
<dbReference type="EMBL" id="JABSTU010000010">
    <property type="protein sequence ID" value="KAH8018673.1"/>
    <property type="molecule type" value="Genomic_DNA"/>
</dbReference>
<dbReference type="Pfam" id="PF01094">
    <property type="entry name" value="ANF_receptor"/>
    <property type="match status" value="1"/>
</dbReference>
<evidence type="ECO:0000256" key="7">
    <source>
        <dbReference type="ARBA" id="ARBA00023180"/>
    </source>
</evidence>
<evidence type="ECO:0000256" key="5">
    <source>
        <dbReference type="ARBA" id="ARBA00023136"/>
    </source>
</evidence>
<feature type="transmembrane region" description="Helical" evidence="9">
    <location>
        <begin position="897"/>
        <end position="921"/>
    </location>
</feature>
<evidence type="ECO:0000256" key="2">
    <source>
        <dbReference type="ARBA" id="ARBA00022692"/>
    </source>
</evidence>
<keyword evidence="2 9" id="KW-0812">Transmembrane</keyword>
<dbReference type="GO" id="GO:0007214">
    <property type="term" value="P:gamma-aminobutyric acid signaling pathway"/>
    <property type="evidence" value="ECO:0007669"/>
    <property type="project" value="TreeGrafter"/>
</dbReference>
<proteinExistence type="predicted"/>
<feature type="signal peptide" evidence="10">
    <location>
        <begin position="1"/>
        <end position="24"/>
    </location>
</feature>
<dbReference type="InterPro" id="IPR028082">
    <property type="entry name" value="Peripla_BP_I"/>
</dbReference>
<dbReference type="GO" id="GO:0038039">
    <property type="term" value="C:G protein-coupled receptor heterodimeric complex"/>
    <property type="evidence" value="ECO:0007669"/>
    <property type="project" value="TreeGrafter"/>
</dbReference>
<evidence type="ECO:0000256" key="10">
    <source>
        <dbReference type="SAM" id="SignalP"/>
    </source>
</evidence>
<evidence type="ECO:0000313" key="13">
    <source>
        <dbReference type="Proteomes" id="UP000821866"/>
    </source>
</evidence>
<evidence type="ECO:0000256" key="8">
    <source>
        <dbReference type="ARBA" id="ARBA00023224"/>
    </source>
</evidence>
<evidence type="ECO:0000259" key="11">
    <source>
        <dbReference type="Pfam" id="PF01094"/>
    </source>
</evidence>
<reference evidence="12" key="1">
    <citation type="journal article" date="2020" name="Cell">
        <title>Large-Scale Comparative Analyses of Tick Genomes Elucidate Their Genetic Diversity and Vector Capacities.</title>
        <authorList>
            <consortium name="Tick Genome and Microbiome Consortium (TIGMIC)"/>
            <person name="Jia N."/>
            <person name="Wang J."/>
            <person name="Shi W."/>
            <person name="Du L."/>
            <person name="Sun Y."/>
            <person name="Zhan W."/>
            <person name="Jiang J.F."/>
            <person name="Wang Q."/>
            <person name="Zhang B."/>
            <person name="Ji P."/>
            <person name="Bell-Sakyi L."/>
            <person name="Cui X.M."/>
            <person name="Yuan T.T."/>
            <person name="Jiang B.G."/>
            <person name="Yang W.F."/>
            <person name="Lam T.T."/>
            <person name="Chang Q.C."/>
            <person name="Ding S.J."/>
            <person name="Wang X.J."/>
            <person name="Zhu J.G."/>
            <person name="Ruan X.D."/>
            <person name="Zhao L."/>
            <person name="Wei J.T."/>
            <person name="Ye R.Z."/>
            <person name="Que T.C."/>
            <person name="Du C.H."/>
            <person name="Zhou Y.H."/>
            <person name="Cheng J.X."/>
            <person name="Dai P.F."/>
            <person name="Guo W.B."/>
            <person name="Han X.H."/>
            <person name="Huang E.J."/>
            <person name="Li L.F."/>
            <person name="Wei W."/>
            <person name="Gao Y.C."/>
            <person name="Liu J.Z."/>
            <person name="Shao H.Z."/>
            <person name="Wang X."/>
            <person name="Wang C.C."/>
            <person name="Yang T.C."/>
            <person name="Huo Q.B."/>
            <person name="Li W."/>
            <person name="Chen H.Y."/>
            <person name="Chen S.E."/>
            <person name="Zhou L.G."/>
            <person name="Ni X.B."/>
            <person name="Tian J.H."/>
            <person name="Sheng Y."/>
            <person name="Liu T."/>
            <person name="Pan Y.S."/>
            <person name="Xia L.Y."/>
            <person name="Li J."/>
            <person name="Zhao F."/>
            <person name="Cao W.C."/>
        </authorList>
    </citation>
    <scope>NUCLEOTIDE SEQUENCE</scope>
    <source>
        <strain evidence="12">Rmic-2018</strain>
    </source>
</reference>
<dbReference type="PANTHER" id="PTHR10519">
    <property type="entry name" value="GABA-B RECEPTOR"/>
    <property type="match status" value="1"/>
</dbReference>
<feature type="domain" description="Receptor ligand binding region" evidence="11">
    <location>
        <begin position="416"/>
        <end position="823"/>
    </location>
</feature>
<name>A0A9J6D9Q5_RHIMP</name>
<comment type="subcellular location">
    <subcellularLocation>
        <location evidence="1">Membrane</location>
    </subcellularLocation>
</comment>
<keyword evidence="8" id="KW-0807">Transducer</keyword>
<dbReference type="PANTHER" id="PTHR10519:SF20">
    <property type="entry name" value="G-PROTEIN COUPLED RECEPTOR 156-RELATED"/>
    <property type="match status" value="1"/>
</dbReference>
<keyword evidence="6" id="KW-0675">Receptor</keyword>
<reference evidence="12" key="2">
    <citation type="submission" date="2021-09" db="EMBL/GenBank/DDBJ databases">
        <authorList>
            <person name="Jia N."/>
            <person name="Wang J."/>
            <person name="Shi W."/>
            <person name="Du L."/>
            <person name="Sun Y."/>
            <person name="Zhan W."/>
            <person name="Jiang J."/>
            <person name="Wang Q."/>
            <person name="Zhang B."/>
            <person name="Ji P."/>
            <person name="Sakyi L.B."/>
            <person name="Cui X."/>
            <person name="Yuan T."/>
            <person name="Jiang B."/>
            <person name="Yang W."/>
            <person name="Lam T.T.-Y."/>
            <person name="Chang Q."/>
            <person name="Ding S."/>
            <person name="Wang X."/>
            <person name="Zhu J."/>
            <person name="Ruan X."/>
            <person name="Zhao L."/>
            <person name="Wei J."/>
            <person name="Que T."/>
            <person name="Du C."/>
            <person name="Cheng J."/>
            <person name="Dai P."/>
            <person name="Han X."/>
            <person name="Huang E."/>
            <person name="Gao Y."/>
            <person name="Liu J."/>
            <person name="Shao H."/>
            <person name="Ye R."/>
            <person name="Li L."/>
            <person name="Wei W."/>
            <person name="Wang X."/>
            <person name="Wang C."/>
            <person name="Huo Q."/>
            <person name="Li W."/>
            <person name="Guo W."/>
            <person name="Chen H."/>
            <person name="Chen S."/>
            <person name="Zhou L."/>
            <person name="Zhou L."/>
            <person name="Ni X."/>
            <person name="Tian J."/>
            <person name="Zhou Y."/>
            <person name="Sheng Y."/>
            <person name="Liu T."/>
            <person name="Pan Y."/>
            <person name="Xia L."/>
            <person name="Li J."/>
            <person name="Zhao F."/>
            <person name="Cao W."/>
        </authorList>
    </citation>
    <scope>NUCLEOTIDE SEQUENCE</scope>
    <source>
        <strain evidence="12">Rmic-2018</strain>
        <tissue evidence="12">Larvae</tissue>
    </source>
</reference>
<evidence type="ECO:0000313" key="12">
    <source>
        <dbReference type="EMBL" id="KAH8018673.1"/>
    </source>
</evidence>
<evidence type="ECO:0000256" key="9">
    <source>
        <dbReference type="SAM" id="Phobius"/>
    </source>
</evidence>
<dbReference type="GO" id="GO:0004965">
    <property type="term" value="F:G protein-coupled GABA receptor activity"/>
    <property type="evidence" value="ECO:0007669"/>
    <property type="project" value="InterPro"/>
</dbReference>
<keyword evidence="7" id="KW-0325">Glycoprotein</keyword>
<dbReference type="VEuPathDB" id="VectorBase:LOC119176517"/>
<organism evidence="12 13">
    <name type="scientific">Rhipicephalus microplus</name>
    <name type="common">Cattle tick</name>
    <name type="synonym">Boophilus microplus</name>
    <dbReference type="NCBI Taxonomy" id="6941"/>
    <lineage>
        <taxon>Eukaryota</taxon>
        <taxon>Metazoa</taxon>
        <taxon>Ecdysozoa</taxon>
        <taxon>Arthropoda</taxon>
        <taxon>Chelicerata</taxon>
        <taxon>Arachnida</taxon>
        <taxon>Acari</taxon>
        <taxon>Parasitiformes</taxon>
        <taxon>Ixodida</taxon>
        <taxon>Ixodoidea</taxon>
        <taxon>Ixodidae</taxon>
        <taxon>Rhipicephalinae</taxon>
        <taxon>Rhipicephalus</taxon>
        <taxon>Boophilus</taxon>
    </lineage>
</organism>
<keyword evidence="13" id="KW-1185">Reference proteome</keyword>
<dbReference type="InterPro" id="IPR001828">
    <property type="entry name" value="ANF_lig-bd_rcpt"/>
</dbReference>
<accession>A0A9J6D9Q5</accession>
<feature type="chain" id="PRO_5039894106" description="Receptor ligand binding region domain-containing protein" evidence="10">
    <location>
        <begin position="25"/>
        <end position="950"/>
    </location>
</feature>
<evidence type="ECO:0000256" key="1">
    <source>
        <dbReference type="ARBA" id="ARBA00004370"/>
    </source>
</evidence>
<dbReference type="AlphaFoldDB" id="A0A9J6D9Q5"/>
<evidence type="ECO:0000256" key="3">
    <source>
        <dbReference type="ARBA" id="ARBA00022989"/>
    </source>
</evidence>
<keyword evidence="10" id="KW-0732">Signal</keyword>
<keyword evidence="3 9" id="KW-1133">Transmembrane helix</keyword>
<keyword evidence="5 9" id="KW-0472">Membrane</keyword>
<dbReference type="InterPro" id="IPR002455">
    <property type="entry name" value="GPCR3_GABA-B"/>
</dbReference>